<accession>A0A0F9IGM8</accession>
<organism evidence="1">
    <name type="scientific">marine sediment metagenome</name>
    <dbReference type="NCBI Taxonomy" id="412755"/>
    <lineage>
        <taxon>unclassified sequences</taxon>
        <taxon>metagenomes</taxon>
        <taxon>ecological metagenomes</taxon>
    </lineage>
</organism>
<proteinExistence type="predicted"/>
<evidence type="ECO:0000313" key="1">
    <source>
        <dbReference type="EMBL" id="KKM26736.1"/>
    </source>
</evidence>
<sequence length="632" mass="72373">LNTAPSIEVIINSTPGNLNVTSSTLHMFNVSQFDVDSDEIFITKYQWYNSSDGTTYTIVTGFTDSGELSLADDIMVSGETYVLYNARFIVANTGYYVVIGRVMYQQVIANKEYYSGIYVNGSIIRGDKGLSFFPAGSGRATTFGTIKVEGQTEKGFTDVQAFNIQQITKGINLGEFRGYEMGTTKLITKYQPKLQVSRFFKVPKGRGIVIKTKSGIDTIKQFLEKKQVRKGGEGIMEIETRGRTLIAEKRQEPLETEPFQTKPRVFDITEKSLKLGKVIKEKPIESRGYIFSEKRLGEFIKLGEPISVKEYKIVKGKRVKKTPLEKTFRTEPEIKSDLSSPPQKAIQIKKTKDMKEVIERTNIGKITETTRKGLKGRTQKVVETLKTITTDIPRSVLGEASRSRQKVKTELREISKYKLQQKPRLDTSVIEISKELQKAKLSSRELEKVRQIQKQLSEPKLQVVSIRPKIRKPKPPRPVSKLIPLWLGRKRKIAEKPSKRKGYNVFVKPPKRKKYVKVTKKPVVLTEARDARNYFIDETTSRQGYIKPTKQKANPLMFDIPKNYARATRQKFRTFKQKKGKRTKLPKERVIERGKYLIDTRGEKQQLDIFKAMARAEKRKRKSNKPIGLQFA</sequence>
<gene>
    <name evidence="1" type="ORF">LCGC14_1581780</name>
</gene>
<comment type="caution">
    <text evidence="1">The sequence shown here is derived from an EMBL/GenBank/DDBJ whole genome shotgun (WGS) entry which is preliminary data.</text>
</comment>
<dbReference type="AlphaFoldDB" id="A0A0F9IGM8"/>
<dbReference type="EMBL" id="LAZR01012458">
    <property type="protein sequence ID" value="KKM26736.1"/>
    <property type="molecule type" value="Genomic_DNA"/>
</dbReference>
<reference evidence="1" key="1">
    <citation type="journal article" date="2015" name="Nature">
        <title>Complex archaea that bridge the gap between prokaryotes and eukaryotes.</title>
        <authorList>
            <person name="Spang A."/>
            <person name="Saw J.H."/>
            <person name="Jorgensen S.L."/>
            <person name="Zaremba-Niedzwiedzka K."/>
            <person name="Martijn J."/>
            <person name="Lind A.E."/>
            <person name="van Eijk R."/>
            <person name="Schleper C."/>
            <person name="Guy L."/>
            <person name="Ettema T.J."/>
        </authorList>
    </citation>
    <scope>NUCLEOTIDE SEQUENCE</scope>
</reference>
<protein>
    <submittedName>
        <fullName evidence="1">Uncharacterized protein</fullName>
    </submittedName>
</protein>
<name>A0A0F9IGM8_9ZZZZ</name>
<feature type="non-terminal residue" evidence="1">
    <location>
        <position position="1"/>
    </location>
</feature>